<gene>
    <name evidence="22" type="ORF">I6G68_03670</name>
    <name evidence="21" type="ORF">ODY43_07730</name>
</gene>
<evidence type="ECO:0000256" key="11">
    <source>
        <dbReference type="ARBA" id="ARBA00022984"/>
    </source>
</evidence>
<evidence type="ECO:0000256" key="7">
    <source>
        <dbReference type="ARBA" id="ARBA00022679"/>
    </source>
</evidence>
<dbReference type="EMBL" id="CP065662">
    <property type="protein sequence ID" value="QPS02166.1"/>
    <property type="molecule type" value="Genomic_DNA"/>
</dbReference>
<reference evidence="21" key="2">
    <citation type="submission" date="2022-09" db="EMBL/GenBank/DDBJ databases">
        <title>Aerococcus urinae taxonomy study.</title>
        <authorList>
            <person name="Christensen J."/>
            <person name="Senneby E."/>
        </authorList>
    </citation>
    <scope>NUCLEOTIDE SEQUENCE</scope>
    <source>
        <strain evidence="21">NLD-066-U95</strain>
    </source>
</reference>
<dbReference type="SUPFAM" id="SSF53955">
    <property type="entry name" value="Lysozyme-like"/>
    <property type="match status" value="1"/>
</dbReference>
<feature type="transmembrane region" description="Helical" evidence="18">
    <location>
        <begin position="31"/>
        <end position="49"/>
    </location>
</feature>
<sequence>MNEGEQQESSWFDKVKAFLGHYWKKFRLTKWLIFLVLLIIFIFESYLVVGAKMTNVDDLQARLQMTTEIYDQSDQAVGEMADGRGTYVSLNQISPNIQNAVISTEDKRFYQHPGFDIIGIGRAMVGYVVHRGNVVGGGSTLTQQLVKNSFLTNEQSLLRKFKELFIALEVEKKYSKDQILEMYLNHTYFGNGVYGVEDASLKYFGTHAADLNLPNAAVLAGALKGPSLYNPIDNYEEAQGRRNLVLSLMSNNDFISETEAQNAQGTVMPQMNNPVASDQSKYPYYFDSVLEEAINKFGLTEEEVMNGGYKIYTNLNPTYQSQLEAAYENKQLFPTNNSGQASQSATVALDPYNGGVLASVGGVGDYHFRGFNRSTQMKRQPGSTLKPLNVYVPALEHGFSKNDQVPDEVRSYGSDNYRPENWNHQSNGDLPLWEALALSKNTSAVWLMDQVGVNTAMKKLDAFGIPYTDKDLSLASALGGLTEGVSPLQLASAYTAFPNNGKRSEAYFIRKIVGPNGEEVVKEQSPKQNTVMSQGVAKEMTSMMLAVYDGNYTGSQAEPAGYQVAGKTGTVELTLDDPNAAGYNDEWFVAYTPDVVVTSWFGFDQTSSENYISAYSGVNSHYSFNTILQGILANSPGTAFSVESAAKQYGNRFEYNNGEEASQSPHSNSDNEDVINRIIDGGRNLFDYFRGLL</sequence>
<keyword evidence="5" id="KW-0645">Protease</keyword>
<accession>A0A0X8FFG6</accession>
<keyword evidence="15" id="KW-0961">Cell wall biogenesis/degradation</keyword>
<dbReference type="GO" id="GO:0009002">
    <property type="term" value="F:serine-type D-Ala-D-Ala carboxypeptidase activity"/>
    <property type="evidence" value="ECO:0007669"/>
    <property type="project" value="UniProtKB-EC"/>
</dbReference>
<dbReference type="GO" id="GO:0008360">
    <property type="term" value="P:regulation of cell shape"/>
    <property type="evidence" value="ECO:0007669"/>
    <property type="project" value="UniProtKB-KW"/>
</dbReference>
<dbReference type="GO" id="GO:0008658">
    <property type="term" value="F:penicillin binding"/>
    <property type="evidence" value="ECO:0007669"/>
    <property type="project" value="InterPro"/>
</dbReference>
<keyword evidence="10" id="KW-0133">Cell shape</keyword>
<proteinExistence type="inferred from homology"/>
<protein>
    <submittedName>
        <fullName evidence="22">PBP1A family penicillin-binding protein</fullName>
    </submittedName>
</protein>
<dbReference type="InterPro" id="IPR050396">
    <property type="entry name" value="Glycosyltr_51/Transpeptidase"/>
</dbReference>
<dbReference type="GO" id="GO:0009252">
    <property type="term" value="P:peptidoglycan biosynthetic process"/>
    <property type="evidence" value="ECO:0007669"/>
    <property type="project" value="UniProtKB-KW"/>
</dbReference>
<evidence type="ECO:0000256" key="15">
    <source>
        <dbReference type="ARBA" id="ARBA00023316"/>
    </source>
</evidence>
<name>A0A0X8FFG6_9LACT</name>
<evidence type="ECO:0000256" key="10">
    <source>
        <dbReference type="ARBA" id="ARBA00022960"/>
    </source>
</evidence>
<dbReference type="Pfam" id="PF00905">
    <property type="entry name" value="Transpeptidase"/>
    <property type="match status" value="1"/>
</dbReference>
<evidence type="ECO:0000256" key="18">
    <source>
        <dbReference type="SAM" id="Phobius"/>
    </source>
</evidence>
<dbReference type="PANTHER" id="PTHR32282:SF32">
    <property type="entry name" value="PENICILLIN-BINDING PROTEIN 2A"/>
    <property type="match status" value="1"/>
</dbReference>
<dbReference type="Gene3D" id="1.10.3810.10">
    <property type="entry name" value="Biosynthetic peptidoglycan transglycosylase-like"/>
    <property type="match status" value="1"/>
</dbReference>
<dbReference type="GO" id="GO:0006508">
    <property type="term" value="P:proteolysis"/>
    <property type="evidence" value="ECO:0007669"/>
    <property type="project" value="UniProtKB-KW"/>
</dbReference>
<keyword evidence="11" id="KW-0573">Peptidoglycan synthesis</keyword>
<dbReference type="InterPro" id="IPR001460">
    <property type="entry name" value="PCN-bd_Tpept"/>
</dbReference>
<dbReference type="Gene3D" id="6.20.370.110">
    <property type="match status" value="1"/>
</dbReference>
<dbReference type="GeneID" id="35767038"/>
<evidence type="ECO:0000313" key="21">
    <source>
        <dbReference type="EMBL" id="MCY3053877.1"/>
    </source>
</evidence>
<feature type="domain" description="Penicillin-binding protein transpeptidase" evidence="19">
    <location>
        <begin position="345"/>
        <end position="594"/>
    </location>
</feature>
<keyword evidence="9" id="KW-0378">Hydrolase</keyword>
<keyword evidence="12 18" id="KW-1133">Transmembrane helix</keyword>
<comment type="catalytic activity">
    <reaction evidence="16">
        <text>Preferential cleavage: (Ac)2-L-Lys-D-Ala-|-D-Ala. Also transpeptidation of peptidyl-alanyl moieties that are N-acyl substituents of D-alanine.</text>
        <dbReference type="EC" id="3.4.16.4"/>
    </reaction>
</comment>
<keyword evidence="7" id="KW-0808">Transferase</keyword>
<keyword evidence="24" id="KW-1185">Reference proteome</keyword>
<evidence type="ECO:0000256" key="14">
    <source>
        <dbReference type="ARBA" id="ARBA00023268"/>
    </source>
</evidence>
<keyword evidence="6" id="KW-0328">Glycosyltransferase</keyword>
<dbReference type="Proteomes" id="UP001069145">
    <property type="component" value="Unassembled WGS sequence"/>
</dbReference>
<evidence type="ECO:0000259" key="19">
    <source>
        <dbReference type="Pfam" id="PF00905"/>
    </source>
</evidence>
<evidence type="ECO:0000256" key="8">
    <source>
        <dbReference type="ARBA" id="ARBA00022692"/>
    </source>
</evidence>
<dbReference type="AlphaFoldDB" id="A0A0X8FFG6"/>
<dbReference type="Pfam" id="PF00912">
    <property type="entry name" value="Transgly"/>
    <property type="match status" value="1"/>
</dbReference>
<dbReference type="GO" id="GO:0008955">
    <property type="term" value="F:peptidoglycan glycosyltransferase activity"/>
    <property type="evidence" value="ECO:0007669"/>
    <property type="project" value="UniProtKB-EC"/>
</dbReference>
<evidence type="ECO:0000256" key="5">
    <source>
        <dbReference type="ARBA" id="ARBA00022670"/>
    </source>
</evidence>
<dbReference type="SUPFAM" id="SSF56601">
    <property type="entry name" value="beta-lactamase/transpeptidase-like"/>
    <property type="match status" value="1"/>
</dbReference>
<comment type="catalytic activity">
    <reaction evidence="17">
        <text>[GlcNAc-(1-&gt;4)-Mur2Ac(oyl-L-Ala-gamma-D-Glu-L-Lys-D-Ala-D-Ala)](n)-di-trans,octa-cis-undecaprenyl diphosphate + beta-D-GlcNAc-(1-&gt;4)-Mur2Ac(oyl-L-Ala-gamma-D-Glu-L-Lys-D-Ala-D-Ala)-di-trans,octa-cis-undecaprenyl diphosphate = [GlcNAc-(1-&gt;4)-Mur2Ac(oyl-L-Ala-gamma-D-Glu-L-Lys-D-Ala-D-Ala)](n+1)-di-trans,octa-cis-undecaprenyl diphosphate + di-trans,octa-cis-undecaprenyl diphosphate + H(+)</text>
        <dbReference type="Rhea" id="RHEA:23708"/>
        <dbReference type="Rhea" id="RHEA-COMP:9602"/>
        <dbReference type="Rhea" id="RHEA-COMP:9603"/>
        <dbReference type="ChEBI" id="CHEBI:15378"/>
        <dbReference type="ChEBI" id="CHEBI:58405"/>
        <dbReference type="ChEBI" id="CHEBI:60033"/>
        <dbReference type="ChEBI" id="CHEBI:78435"/>
        <dbReference type="EC" id="2.4.99.28"/>
    </reaction>
</comment>
<dbReference type="InterPro" id="IPR036950">
    <property type="entry name" value="PBP_transglycosylase"/>
</dbReference>
<organism evidence="22 23">
    <name type="scientific">Aerococcus urinae</name>
    <dbReference type="NCBI Taxonomy" id="1376"/>
    <lineage>
        <taxon>Bacteria</taxon>
        <taxon>Bacillati</taxon>
        <taxon>Bacillota</taxon>
        <taxon>Bacilli</taxon>
        <taxon>Lactobacillales</taxon>
        <taxon>Aerococcaceae</taxon>
        <taxon>Aerococcus</taxon>
    </lineage>
</organism>
<evidence type="ECO:0000256" key="1">
    <source>
        <dbReference type="ARBA" id="ARBA00007090"/>
    </source>
</evidence>
<dbReference type="FunFam" id="1.10.3810.10:FF:000001">
    <property type="entry name" value="Penicillin-binding protein 1A"/>
    <property type="match status" value="1"/>
</dbReference>
<dbReference type="NCBIfam" id="TIGR02074">
    <property type="entry name" value="PBP_1a_fam"/>
    <property type="match status" value="1"/>
</dbReference>
<comment type="similarity">
    <text evidence="1">In the C-terminal section; belongs to the transpeptidase family.</text>
</comment>
<keyword evidence="4" id="KW-0121">Carboxypeptidase</keyword>
<evidence type="ECO:0000313" key="23">
    <source>
        <dbReference type="Proteomes" id="UP000594771"/>
    </source>
</evidence>
<dbReference type="PANTHER" id="PTHR32282">
    <property type="entry name" value="BINDING PROTEIN TRANSPEPTIDASE, PUTATIVE-RELATED"/>
    <property type="match status" value="1"/>
</dbReference>
<evidence type="ECO:0000256" key="6">
    <source>
        <dbReference type="ARBA" id="ARBA00022676"/>
    </source>
</evidence>
<dbReference type="Gene3D" id="3.40.710.10">
    <property type="entry name" value="DD-peptidase/beta-lactamase superfamily"/>
    <property type="match status" value="1"/>
</dbReference>
<dbReference type="InterPro" id="IPR012338">
    <property type="entry name" value="Beta-lactam/transpept-like"/>
</dbReference>
<dbReference type="GO" id="GO:0071555">
    <property type="term" value="P:cell wall organization"/>
    <property type="evidence" value="ECO:0007669"/>
    <property type="project" value="UniProtKB-KW"/>
</dbReference>
<evidence type="ECO:0000259" key="20">
    <source>
        <dbReference type="Pfam" id="PF00912"/>
    </source>
</evidence>
<dbReference type="OrthoDB" id="9766909at2"/>
<dbReference type="EMBL" id="JAOTML010000009">
    <property type="protein sequence ID" value="MCY3053877.1"/>
    <property type="molecule type" value="Genomic_DNA"/>
</dbReference>
<comment type="similarity">
    <text evidence="2">In the N-terminal section; belongs to the glycosyltransferase 51 family.</text>
</comment>
<evidence type="ECO:0000256" key="3">
    <source>
        <dbReference type="ARBA" id="ARBA00022475"/>
    </source>
</evidence>
<evidence type="ECO:0000256" key="9">
    <source>
        <dbReference type="ARBA" id="ARBA00022801"/>
    </source>
</evidence>
<evidence type="ECO:0000256" key="12">
    <source>
        <dbReference type="ARBA" id="ARBA00022989"/>
    </source>
</evidence>
<dbReference type="KEGG" id="aun:AWM73_06365"/>
<dbReference type="Proteomes" id="UP000594771">
    <property type="component" value="Chromosome"/>
</dbReference>
<evidence type="ECO:0000256" key="17">
    <source>
        <dbReference type="ARBA" id="ARBA00049902"/>
    </source>
</evidence>
<evidence type="ECO:0000313" key="22">
    <source>
        <dbReference type="EMBL" id="QPS02166.1"/>
    </source>
</evidence>
<evidence type="ECO:0000256" key="2">
    <source>
        <dbReference type="ARBA" id="ARBA00007739"/>
    </source>
</evidence>
<dbReference type="RefSeq" id="WP_060778593.1">
    <property type="nucleotide sequence ID" value="NZ_CAJHLF010000007.1"/>
</dbReference>
<evidence type="ECO:0000256" key="4">
    <source>
        <dbReference type="ARBA" id="ARBA00022645"/>
    </source>
</evidence>
<evidence type="ECO:0000313" key="24">
    <source>
        <dbReference type="Proteomes" id="UP001069145"/>
    </source>
</evidence>
<keyword evidence="8 18" id="KW-0812">Transmembrane</keyword>
<keyword evidence="14" id="KW-0511">Multifunctional enzyme</keyword>
<feature type="domain" description="Glycosyl transferase family 51" evidence="20">
    <location>
        <begin position="78"/>
        <end position="249"/>
    </location>
</feature>
<evidence type="ECO:0000256" key="16">
    <source>
        <dbReference type="ARBA" id="ARBA00034000"/>
    </source>
</evidence>
<dbReference type="InterPro" id="IPR023346">
    <property type="entry name" value="Lysozyme-like_dom_sf"/>
</dbReference>
<keyword evidence="13 18" id="KW-0472">Membrane</keyword>
<reference evidence="22 23" key="1">
    <citation type="submission" date="2020-12" db="EMBL/GenBank/DDBJ databases">
        <title>FDA dAtabase for Regulatory Grade micrObial Sequences (FDA-ARGOS): Supporting development and validation of Infectious Disease Dx tests.</title>
        <authorList>
            <person name="Sproer C."/>
            <person name="Gronow S."/>
            <person name="Severitt S."/>
            <person name="Schroder I."/>
            <person name="Tallon L."/>
            <person name="Sadzewicz L."/>
            <person name="Zhao X."/>
            <person name="Boylan J."/>
            <person name="Ott S."/>
            <person name="Bowen H."/>
            <person name="Vavikolanu K."/>
            <person name="Mehta A."/>
            <person name="Aluvathingal J."/>
            <person name="Nadendla S."/>
            <person name="Lowell S."/>
            <person name="Myers T."/>
            <person name="Yan Y."/>
            <person name="Sichtig H."/>
        </authorList>
    </citation>
    <scope>NUCLEOTIDE SEQUENCE [LARGE SCALE GENOMIC DNA]</scope>
    <source>
        <strain evidence="22 23">FDAARGOS_911</strain>
    </source>
</reference>
<dbReference type="InterPro" id="IPR001264">
    <property type="entry name" value="Glyco_trans_51"/>
</dbReference>
<dbReference type="GO" id="GO:0030288">
    <property type="term" value="C:outer membrane-bounded periplasmic space"/>
    <property type="evidence" value="ECO:0007669"/>
    <property type="project" value="TreeGrafter"/>
</dbReference>
<evidence type="ECO:0000256" key="13">
    <source>
        <dbReference type="ARBA" id="ARBA00023136"/>
    </source>
</evidence>
<keyword evidence="3" id="KW-1003">Cell membrane</keyword>